<dbReference type="Proteomes" id="UP000246464">
    <property type="component" value="Chromosome 6"/>
</dbReference>
<gene>
    <name evidence="2" type="ORF">SMAX5B_002221</name>
</gene>
<organism evidence="2 3">
    <name type="scientific">Scophthalmus maximus</name>
    <name type="common">Turbot</name>
    <name type="synonym">Psetta maxima</name>
    <dbReference type="NCBI Taxonomy" id="52904"/>
    <lineage>
        <taxon>Eukaryota</taxon>
        <taxon>Metazoa</taxon>
        <taxon>Chordata</taxon>
        <taxon>Craniata</taxon>
        <taxon>Vertebrata</taxon>
        <taxon>Euteleostomi</taxon>
        <taxon>Actinopterygii</taxon>
        <taxon>Neopterygii</taxon>
        <taxon>Teleostei</taxon>
        <taxon>Neoteleostei</taxon>
        <taxon>Acanthomorphata</taxon>
        <taxon>Carangaria</taxon>
        <taxon>Pleuronectiformes</taxon>
        <taxon>Pleuronectoidei</taxon>
        <taxon>Scophthalmidae</taxon>
        <taxon>Scophthalmus</taxon>
    </lineage>
</organism>
<reference evidence="2 3" key="1">
    <citation type="submission" date="2017-12" db="EMBL/GenBank/DDBJ databases">
        <title>Integrating genomic resources of turbot (Scophthalmus maximus) in depth evaluation of genetic and physical mapping variation across individuals.</title>
        <authorList>
            <person name="Martinez P."/>
        </authorList>
    </citation>
    <scope>NUCLEOTIDE SEQUENCE [LARGE SCALE GENOMIC DNA]</scope>
</reference>
<evidence type="ECO:0000313" key="3">
    <source>
        <dbReference type="Proteomes" id="UP000246464"/>
    </source>
</evidence>
<dbReference type="AlphaFoldDB" id="A0A2U9BFQ9"/>
<evidence type="ECO:0000256" key="1">
    <source>
        <dbReference type="SAM" id="MobiDB-lite"/>
    </source>
</evidence>
<accession>A0A2U9BFQ9</accession>
<sequence>MPSRLHIHTPRIRNILSIRSTHRLPHSTPMPSSHNHSTRTLLTNNTLSSTLSSTLSTLNRLPSTNSTHVPLSPNTLTNSTPSTNHSTHMDMPLCSTLTLSTHMVQPNKDHTPSIRTRSTRSTHSTRSILNTHNTRSTHTTPSIRATRRPIIVVDKPEDPHMLVTAPPRTREEEGVGGDAGHVGRLTAGQVTCDLFM</sequence>
<feature type="compositionally biased region" description="Low complexity" evidence="1">
    <location>
        <begin position="115"/>
        <end position="126"/>
    </location>
</feature>
<feature type="region of interest" description="Disordered" evidence="1">
    <location>
        <begin position="61"/>
        <end position="86"/>
    </location>
</feature>
<dbReference type="EMBL" id="CP026248">
    <property type="protein sequence ID" value="AWP02777.1"/>
    <property type="molecule type" value="Genomic_DNA"/>
</dbReference>
<feature type="region of interest" description="Disordered" evidence="1">
    <location>
        <begin position="104"/>
        <end position="126"/>
    </location>
</feature>
<proteinExistence type="predicted"/>
<protein>
    <submittedName>
        <fullName evidence="2">Uncharacterized protein</fullName>
    </submittedName>
</protein>
<keyword evidence="3" id="KW-1185">Reference proteome</keyword>
<evidence type="ECO:0000313" key="2">
    <source>
        <dbReference type="EMBL" id="AWP02777.1"/>
    </source>
</evidence>
<name>A0A2U9BFQ9_SCOMX</name>